<feature type="domain" description="RCK C-terminal" evidence="8">
    <location>
        <begin position="328"/>
        <end position="421"/>
    </location>
</feature>
<feature type="transmembrane region" description="Helical" evidence="7">
    <location>
        <begin position="31"/>
        <end position="48"/>
    </location>
</feature>
<organism evidence="9 10">
    <name type="scientific">Amylibacter marinus</name>
    <dbReference type="NCBI Taxonomy" id="1475483"/>
    <lineage>
        <taxon>Bacteria</taxon>
        <taxon>Pseudomonadati</taxon>
        <taxon>Pseudomonadota</taxon>
        <taxon>Alphaproteobacteria</taxon>
        <taxon>Rhodobacterales</taxon>
        <taxon>Paracoccaceae</taxon>
        <taxon>Amylibacter</taxon>
    </lineage>
</organism>
<dbReference type="InterPro" id="IPR051679">
    <property type="entry name" value="DASS-Related_Transporters"/>
</dbReference>
<evidence type="ECO:0000313" key="9">
    <source>
        <dbReference type="EMBL" id="GLQ34497.1"/>
    </source>
</evidence>
<evidence type="ECO:0000256" key="7">
    <source>
        <dbReference type="SAM" id="Phobius"/>
    </source>
</evidence>
<dbReference type="Pfam" id="PF03600">
    <property type="entry name" value="CitMHS"/>
    <property type="match status" value="1"/>
</dbReference>
<protein>
    <submittedName>
        <fullName evidence="9">Cation transporter</fullName>
    </submittedName>
</protein>
<name>A0ABQ5VSU1_9RHOB</name>
<feature type="transmembrane region" description="Helical" evidence="7">
    <location>
        <begin position="604"/>
        <end position="626"/>
    </location>
</feature>
<keyword evidence="2" id="KW-0813">Transport</keyword>
<feature type="transmembrane region" description="Helical" evidence="7">
    <location>
        <begin position="461"/>
        <end position="478"/>
    </location>
</feature>
<keyword evidence="6 7" id="KW-0472">Membrane</keyword>
<evidence type="ECO:0000256" key="3">
    <source>
        <dbReference type="ARBA" id="ARBA00022692"/>
    </source>
</evidence>
<keyword evidence="10" id="KW-1185">Reference proteome</keyword>
<evidence type="ECO:0000313" key="10">
    <source>
        <dbReference type="Proteomes" id="UP001156694"/>
    </source>
</evidence>
<evidence type="ECO:0000256" key="2">
    <source>
        <dbReference type="ARBA" id="ARBA00022448"/>
    </source>
</evidence>
<evidence type="ECO:0000256" key="4">
    <source>
        <dbReference type="ARBA" id="ARBA00022737"/>
    </source>
</evidence>
<dbReference type="RefSeq" id="WP_284376290.1">
    <property type="nucleotide sequence ID" value="NZ_BSNN01000002.1"/>
</dbReference>
<dbReference type="InterPro" id="IPR006037">
    <property type="entry name" value="RCK_C"/>
</dbReference>
<evidence type="ECO:0000259" key="8">
    <source>
        <dbReference type="PROSITE" id="PS51202"/>
    </source>
</evidence>
<feature type="domain" description="RCK C-terminal" evidence="8">
    <location>
        <begin position="238"/>
        <end position="321"/>
    </location>
</feature>
<dbReference type="Proteomes" id="UP001156694">
    <property type="component" value="Unassembled WGS sequence"/>
</dbReference>
<feature type="transmembrane region" description="Helical" evidence="7">
    <location>
        <begin position="193"/>
        <end position="215"/>
    </location>
</feature>
<feature type="transmembrane region" description="Helical" evidence="7">
    <location>
        <begin position="485"/>
        <end position="503"/>
    </location>
</feature>
<evidence type="ECO:0000256" key="5">
    <source>
        <dbReference type="ARBA" id="ARBA00022989"/>
    </source>
</evidence>
<feature type="transmembrane region" description="Helical" evidence="7">
    <location>
        <begin position="523"/>
        <end position="543"/>
    </location>
</feature>
<feature type="transmembrane region" description="Helical" evidence="7">
    <location>
        <begin position="60"/>
        <end position="82"/>
    </location>
</feature>
<feature type="transmembrane region" description="Helical" evidence="7">
    <location>
        <begin position="7"/>
        <end position="25"/>
    </location>
</feature>
<dbReference type="InterPro" id="IPR036721">
    <property type="entry name" value="RCK_C_sf"/>
</dbReference>
<accession>A0ABQ5VSU1</accession>
<evidence type="ECO:0000256" key="1">
    <source>
        <dbReference type="ARBA" id="ARBA00004141"/>
    </source>
</evidence>
<dbReference type="PANTHER" id="PTHR43652:SF2">
    <property type="entry name" value="BASIC AMINO ACID ANTIPORTER YFCC-RELATED"/>
    <property type="match status" value="1"/>
</dbReference>
<dbReference type="Pfam" id="PF02080">
    <property type="entry name" value="TrkA_C"/>
    <property type="match status" value="1"/>
</dbReference>
<dbReference type="EMBL" id="BSNN01000002">
    <property type="protein sequence ID" value="GLQ34497.1"/>
    <property type="molecule type" value="Genomic_DNA"/>
</dbReference>
<dbReference type="SUPFAM" id="SSF116726">
    <property type="entry name" value="TrkA C-terminal domain-like"/>
    <property type="match status" value="2"/>
</dbReference>
<dbReference type="InterPro" id="IPR004680">
    <property type="entry name" value="Cit_transptr-like_dom"/>
</dbReference>
<sequence length="627" mass="67152">MQSITLTLEMIVVLCLLGFTVVLFVSEVLRVDLAAILIMVLIGALSYIPALHGLADVKHLFDGFASNAVISIIAVMIIGAGLDKTGLMNTVAAKILRVGGTTERRIIPVVSGTVGLISSFLQNVGAAALFLPVVSRISASTEIPMARLLMPMGFCAILGGTMTMVGSSPLILLNDLIDTSNADLPPEMQMEPFGLFSVTPIGISLVITGILYFILFGRWVLPGNTDKENASSGQSMKDYLKRIYGLKADIVEVMVPEGSILLGETLGDVMDAHHVYIIGTYHNGRRWVGPTLDTEITPPCRLAILGRKKVILEMCQDYGLEVLPDLEVFAEEFVPSKAGVAEIVVPPDSALIGKSARDLQFRKAYGLAMLAVHRADETFSHVETEDHAATRIGVIPLRAGDTLVVQTQWQALARLRGDKNFVIVTTDYPQEELRPQKVGFALVFFLIALGLILFSPIRLSLCLLIGAIGMIVTRVLSIDEAYESVGWNTVFMLASLIPLGQAVQSTGTAEWIAQGVLTVLDGWPIWALQTGVAVLATMFTLVMSNVGATVLLVPLAVSIAVAAGGDPALFALTVAISTSNSFLIPTHQVNALIMGPGGYRVADFIRTGGIMTLLFLVVSMGVMALFY</sequence>
<dbReference type="PANTHER" id="PTHR43652">
    <property type="entry name" value="BASIC AMINO ACID ANTIPORTER YFCC-RELATED"/>
    <property type="match status" value="1"/>
</dbReference>
<reference evidence="10" key="1">
    <citation type="journal article" date="2019" name="Int. J. Syst. Evol. Microbiol.">
        <title>The Global Catalogue of Microorganisms (GCM) 10K type strain sequencing project: providing services to taxonomists for standard genome sequencing and annotation.</title>
        <authorList>
            <consortium name="The Broad Institute Genomics Platform"/>
            <consortium name="The Broad Institute Genome Sequencing Center for Infectious Disease"/>
            <person name="Wu L."/>
            <person name="Ma J."/>
        </authorList>
    </citation>
    <scope>NUCLEOTIDE SEQUENCE [LARGE SCALE GENOMIC DNA]</scope>
    <source>
        <strain evidence="10">NBRC 110140</strain>
    </source>
</reference>
<dbReference type="PROSITE" id="PS51202">
    <property type="entry name" value="RCK_C"/>
    <property type="match status" value="2"/>
</dbReference>
<keyword evidence="5 7" id="KW-1133">Transmembrane helix</keyword>
<comment type="caution">
    <text evidence="9">The sequence shown here is derived from an EMBL/GenBank/DDBJ whole genome shotgun (WGS) entry which is preliminary data.</text>
</comment>
<dbReference type="Gene3D" id="3.30.70.1450">
    <property type="entry name" value="Regulator of K+ conductance, C-terminal domain"/>
    <property type="match status" value="1"/>
</dbReference>
<keyword evidence="3 7" id="KW-0812">Transmembrane</keyword>
<feature type="transmembrane region" description="Helical" evidence="7">
    <location>
        <begin position="438"/>
        <end position="455"/>
    </location>
</feature>
<comment type="subcellular location">
    <subcellularLocation>
        <location evidence="1">Membrane</location>
        <topology evidence="1">Multi-pass membrane protein</topology>
    </subcellularLocation>
</comment>
<gene>
    <name evidence="9" type="primary">sac1</name>
    <name evidence="9" type="ORF">GCM10007939_07800</name>
</gene>
<feature type="transmembrane region" description="Helical" evidence="7">
    <location>
        <begin position="550"/>
        <end position="576"/>
    </location>
</feature>
<keyword evidence="4" id="KW-0677">Repeat</keyword>
<proteinExistence type="predicted"/>
<feature type="transmembrane region" description="Helical" evidence="7">
    <location>
        <begin position="152"/>
        <end position="173"/>
    </location>
</feature>
<evidence type="ECO:0000256" key="6">
    <source>
        <dbReference type="ARBA" id="ARBA00023136"/>
    </source>
</evidence>